<dbReference type="eggNOG" id="COG5449">
    <property type="taxonomic scope" value="Bacteria"/>
</dbReference>
<dbReference type="Pfam" id="PF09356">
    <property type="entry name" value="Phage_BR0599"/>
    <property type="match status" value="1"/>
</dbReference>
<dbReference type="HOGENOM" id="CLU_080134_0_0_5"/>
<dbReference type="AlphaFoldDB" id="A8HR59"/>
<dbReference type="InterPro" id="IPR011928">
    <property type="entry name" value="Phage_phiJL001_Gp84"/>
</dbReference>
<protein>
    <recommendedName>
        <fullName evidence="1">Bacteriophage phiJL001 Gp84 C-terminal domain-containing protein</fullName>
    </recommendedName>
</protein>
<dbReference type="STRING" id="438753.AZC_1125"/>
<reference evidence="2 3" key="3">
    <citation type="journal article" date="2008" name="BMC Genomics">
        <title>The genome of the versatile nitrogen fixer Azorhizobium caulinodans ORS571.</title>
        <authorList>
            <person name="Lee KB."/>
            <person name="Backer P.D."/>
            <person name="Aono T."/>
            <person name="Liu CT."/>
            <person name="Suzuki S."/>
            <person name="Suzuki T."/>
            <person name="Kaneko T."/>
            <person name="Yamada M."/>
            <person name="Tabata S."/>
            <person name="Kupfer D.M."/>
            <person name="Najar F.Z."/>
            <person name="Wiley G.B."/>
            <person name="Roe B."/>
            <person name="Binnewies T.T."/>
            <person name="Ussery D.W."/>
            <person name="D'Haeze W."/>
            <person name="Herder J.D."/>
            <person name="Gevers D."/>
            <person name="Vereecke D."/>
            <person name="Holsters M."/>
            <person name="Oyaizu H."/>
        </authorList>
    </citation>
    <scope>NUCLEOTIDE SEQUENCE [LARGE SCALE GENOMIC DNA]</scope>
    <source>
        <strain evidence="3">ATCC 43989 / DSM 5975 / JCM 20966 / LMG 6465 / NBRC 14845 / NCIMB 13405 / ORS 571</strain>
    </source>
</reference>
<dbReference type="InterPro" id="IPR018964">
    <property type="entry name" value="Phage_phiJL001_Gp84_C"/>
</dbReference>
<evidence type="ECO:0000313" key="2">
    <source>
        <dbReference type="EMBL" id="BAF87123.1"/>
    </source>
</evidence>
<dbReference type="Pfam" id="PF09931">
    <property type="entry name" value="Phage_phiJL001_Gp84_N"/>
    <property type="match status" value="1"/>
</dbReference>
<reference evidence="2 3" key="6">
    <citation type="journal article" date="2011" name="Appl. Environ. Microbiol.">
        <title>Involvement of the azorhizobial chromosome partition gene (parA) in the onset of bacteroid differentiation during Sesbania rostrata stem nodule development.</title>
        <authorList>
            <person name="Liu CT."/>
            <person name="Lee KB."/>
            <person name="Wang YS."/>
            <person name="Peng MH."/>
            <person name="Lee KT."/>
            <person name="Suzuki S."/>
            <person name="Suzuki T."/>
            <person name="Oyaizu H."/>
        </authorList>
    </citation>
    <scope>NUCLEOTIDE SEQUENCE [LARGE SCALE GENOMIC DNA]</scope>
    <source>
        <strain evidence="3">ATCC 43989 / DSM 5975 / JCM 20966 / LMG 6465 / NBRC 14845 / NCIMB 13405 / ORS 571</strain>
    </source>
</reference>
<evidence type="ECO:0000313" key="3">
    <source>
        <dbReference type="Proteomes" id="UP000000270"/>
    </source>
</evidence>
<dbReference type="RefSeq" id="WP_012169656.1">
    <property type="nucleotide sequence ID" value="NC_009937.1"/>
</dbReference>
<gene>
    <name evidence="2" type="ordered locus">AZC_1125</name>
</gene>
<organism evidence="2 3">
    <name type="scientific">Azorhizobium caulinodans (strain ATCC 43989 / DSM 5975 / JCM 20966 / LMG 6465 / NBRC 14845 / NCIMB 13405 / ORS 571)</name>
    <dbReference type="NCBI Taxonomy" id="438753"/>
    <lineage>
        <taxon>Bacteria</taxon>
        <taxon>Pseudomonadati</taxon>
        <taxon>Pseudomonadota</taxon>
        <taxon>Alphaproteobacteria</taxon>
        <taxon>Hyphomicrobiales</taxon>
        <taxon>Xanthobacteraceae</taxon>
        <taxon>Azorhizobium</taxon>
    </lineage>
</organism>
<reference evidence="3" key="2">
    <citation type="submission" date="2007-04" db="EMBL/GenBank/DDBJ databases">
        <title>Complete genome sequence of the nitrogen-fixing bacterium Azorhizobium caulinodans ORS571.</title>
        <authorList>
            <person name="Lee K.B."/>
            <person name="Backer P.D."/>
            <person name="Aono T."/>
            <person name="Liu C.T."/>
            <person name="Suzuki S."/>
            <person name="Suzuki T."/>
            <person name="Kaneko T."/>
            <person name="Yamada M."/>
            <person name="Tabata S."/>
            <person name="Kupfer D.M."/>
            <person name="Najar F.Z."/>
            <person name="Wiley G.B."/>
            <person name="Roe B."/>
            <person name="Binnewies T."/>
            <person name="Ussery D."/>
            <person name="Vereecke D."/>
            <person name="Gevers D."/>
            <person name="Holsters M."/>
            <person name="Oyaizu H."/>
        </authorList>
    </citation>
    <scope>NUCLEOTIDE SEQUENCE [LARGE SCALE GENOMIC DNA]</scope>
    <source>
        <strain evidence="3">ATCC 43989 / DSM 5975 / JCM 20966 / LMG 6465 / NBRC 14845 / NCIMB 13405 / ORS 571</strain>
    </source>
</reference>
<name>A8HR59_AZOC5</name>
<proteinExistence type="predicted"/>
<sequence length="294" mass="30659">MRRFPDALSAALQAGATTFCNGWRITRRDGRVQGFTDHDRDLVIDGVTFHAASGISASESTLAAGLAVTGMEVSGALSGETLEETALAAGLYDSALLDFLLIDWQAPETHVLLRRGTLGEVRRQGLSFTAELRGLADGLNQTRGRVFSALCDADLGDARCGIVLSDGHMTTGVIAAMGADNRLVVSGPDVAAGSYTRGRFRLTGGIGAGFACEVKAHAVDAAGVVLDLWQALPEGVVAGDAFEVTAGCDKQFATCRDRFANARNFRGCPHMPGNDFVFSVAALGEAAYDGGTLA</sequence>
<accession>A8HR59</accession>
<dbReference type="Proteomes" id="UP000000270">
    <property type="component" value="Chromosome"/>
</dbReference>
<evidence type="ECO:0000259" key="1">
    <source>
        <dbReference type="Pfam" id="PF09356"/>
    </source>
</evidence>
<dbReference type="EMBL" id="AP009384">
    <property type="protein sequence ID" value="BAF87123.1"/>
    <property type="molecule type" value="Genomic_DNA"/>
</dbReference>
<reference evidence="2 3" key="4">
    <citation type="journal article" date="2009" name="Appl. Environ. Microbiol.">
        <title>Comparative genome-wide transcriptional profiling of Azorhizobium caulinodans ORS571 grown under free-living and symbiotic conditions.</title>
        <authorList>
            <person name="Tsukada S."/>
            <person name="Aono T."/>
            <person name="Akiba N."/>
            <person name="Lee KB."/>
            <person name="Liu CT."/>
            <person name="Toyazaki H."/>
            <person name="Oyaizu H."/>
        </authorList>
    </citation>
    <scope>NUCLEOTIDE SEQUENCE [LARGE SCALE GENOMIC DNA]</scope>
    <source>
        <strain evidence="3">ATCC 43989 / DSM 5975 / JCM 20966 / LMG 6465 / NBRC 14845 / NCIMB 13405 / ORS 571</strain>
    </source>
</reference>
<reference evidence="2 3" key="5">
    <citation type="journal article" date="2010" name="Appl. Environ. Microbiol.">
        <title>phrR-like gene praR of Azorhizobium caulinodans ORS571 is essential for symbiosis with Sesbania rostrata and is involved in expression of reb genes.</title>
        <authorList>
            <person name="Akiba N."/>
            <person name="Aono T."/>
            <person name="Toyazaki H."/>
            <person name="Sato S."/>
            <person name="Oyaizu H."/>
        </authorList>
    </citation>
    <scope>NUCLEOTIDE SEQUENCE [LARGE SCALE GENOMIC DNA]</scope>
    <source>
        <strain evidence="3">ATCC 43989 / DSM 5975 / JCM 20966 / LMG 6465 / NBRC 14845 / NCIMB 13405 / ORS 571</strain>
    </source>
</reference>
<reference evidence="2 3" key="1">
    <citation type="journal article" date="2007" name="Appl. Environ. Microbiol.">
        <title>Rhizobial factors required for stem nodule maturation and maintenance in Sesbania rostrata-Azorhizobium caulinodans ORS571 symbiosis.</title>
        <authorList>
            <person name="Suzuki S."/>
            <person name="Aono T."/>
            <person name="Lee KB."/>
            <person name="Suzuki T."/>
            <person name="Liu CT."/>
            <person name="Miwa H."/>
            <person name="Wakao S."/>
            <person name="Iki T."/>
            <person name="Oyaizu H."/>
        </authorList>
    </citation>
    <scope>NUCLEOTIDE SEQUENCE [LARGE SCALE GENOMIC DNA]</scope>
    <source>
        <strain evidence="3">ATCC 43989 / DSM 5975 / JCM 20966 / LMG 6465 / NBRC 14845 / NCIMB 13405 / ORS 571</strain>
    </source>
</reference>
<dbReference type="KEGG" id="azc:AZC_1125"/>
<keyword evidence="3" id="KW-1185">Reference proteome</keyword>
<dbReference type="NCBIfam" id="TIGR02218">
    <property type="entry name" value="phg_TIGR02218"/>
    <property type="match status" value="1"/>
</dbReference>
<feature type="domain" description="Bacteriophage phiJL001 Gp84 C-terminal" evidence="1">
    <location>
        <begin position="193"/>
        <end position="275"/>
    </location>
</feature>